<name>A0A183EKV9_9BILA</name>
<dbReference type="EMBL" id="UYRT01093006">
    <property type="protein sequence ID" value="VDN38577.1"/>
    <property type="molecule type" value="Genomic_DNA"/>
</dbReference>
<reference evidence="3" key="1">
    <citation type="submission" date="2016-06" db="UniProtKB">
        <authorList>
            <consortium name="WormBaseParasite"/>
        </authorList>
    </citation>
    <scope>IDENTIFICATION</scope>
</reference>
<dbReference type="Proteomes" id="UP000271098">
    <property type="component" value="Unassembled WGS sequence"/>
</dbReference>
<evidence type="ECO:0000313" key="1">
    <source>
        <dbReference type="EMBL" id="VDN38577.1"/>
    </source>
</evidence>
<sequence length="195" mass="21512">MSSSRAPEPNLLFFTESRRHTRLESAFKSPVTTICFGKLRQAGLLLFFTESRRHTRLENAFKSPVTTICFGKLRQAGDEIAAISANGQIRSFDFPRLDDADGELQKPLPFFEQLVLANICVSHIADIDGDGLSELIVVMTDRCGKCFFFLKNLLLFVSGTAIDSLSDFPAMQLATHSIFLVDAPSSSTGSVEKNV</sequence>
<proteinExistence type="predicted"/>
<dbReference type="OrthoDB" id="9996127at2759"/>
<keyword evidence="2" id="KW-1185">Reference proteome</keyword>
<dbReference type="InterPro" id="IPR031793">
    <property type="entry name" value="KICSTOR_ITFG2"/>
</dbReference>
<dbReference type="Pfam" id="PF15907">
    <property type="entry name" value="Itfg2"/>
    <property type="match status" value="1"/>
</dbReference>
<reference evidence="1 2" key="2">
    <citation type="submission" date="2018-11" db="EMBL/GenBank/DDBJ databases">
        <authorList>
            <consortium name="Pathogen Informatics"/>
        </authorList>
    </citation>
    <scope>NUCLEOTIDE SEQUENCE [LARGE SCALE GENOMIC DNA]</scope>
</reference>
<dbReference type="AlphaFoldDB" id="A0A183EKV9"/>
<accession>A0A183EKV9</accession>
<evidence type="ECO:0000313" key="3">
    <source>
        <dbReference type="WBParaSite" id="GPUH_0002162701-mRNA-1"/>
    </source>
</evidence>
<gene>
    <name evidence="1" type="ORF">GPUH_LOCUS21600</name>
</gene>
<protein>
    <submittedName>
        <fullName evidence="3">Kaptin</fullName>
    </submittedName>
</protein>
<dbReference type="WBParaSite" id="GPUH_0002162701-mRNA-1">
    <property type="protein sequence ID" value="GPUH_0002162701-mRNA-1"/>
    <property type="gene ID" value="GPUH_0002162701"/>
</dbReference>
<evidence type="ECO:0000313" key="2">
    <source>
        <dbReference type="Proteomes" id="UP000271098"/>
    </source>
</evidence>
<organism evidence="3">
    <name type="scientific">Gongylonema pulchrum</name>
    <dbReference type="NCBI Taxonomy" id="637853"/>
    <lineage>
        <taxon>Eukaryota</taxon>
        <taxon>Metazoa</taxon>
        <taxon>Ecdysozoa</taxon>
        <taxon>Nematoda</taxon>
        <taxon>Chromadorea</taxon>
        <taxon>Rhabditida</taxon>
        <taxon>Spirurina</taxon>
        <taxon>Spiruromorpha</taxon>
        <taxon>Spiruroidea</taxon>
        <taxon>Gongylonematidae</taxon>
        <taxon>Gongylonema</taxon>
    </lineage>
</organism>